<feature type="region of interest" description="Disordered" evidence="1">
    <location>
        <begin position="325"/>
        <end position="357"/>
    </location>
</feature>
<dbReference type="Proteomes" id="UP000283841">
    <property type="component" value="Unassembled WGS sequence"/>
</dbReference>
<gene>
    <name evidence="2" type="ORF">C8Q69DRAFT_509656</name>
</gene>
<reference evidence="2 3" key="1">
    <citation type="journal article" date="2018" name="Front. Microbiol.">
        <title>Genomic and genetic insights into a cosmopolitan fungus, Paecilomyces variotii (Eurotiales).</title>
        <authorList>
            <person name="Urquhart A.S."/>
            <person name="Mondo S.J."/>
            <person name="Makela M.R."/>
            <person name="Hane J.K."/>
            <person name="Wiebenga A."/>
            <person name="He G."/>
            <person name="Mihaltcheva S."/>
            <person name="Pangilinan J."/>
            <person name="Lipzen A."/>
            <person name="Barry K."/>
            <person name="de Vries R.P."/>
            <person name="Grigoriev I.V."/>
            <person name="Idnurm A."/>
        </authorList>
    </citation>
    <scope>NUCLEOTIDE SEQUENCE [LARGE SCALE GENOMIC DNA]</scope>
    <source>
        <strain evidence="2 3">CBS 101075</strain>
    </source>
</reference>
<feature type="compositionally biased region" description="Basic and acidic residues" evidence="1">
    <location>
        <begin position="430"/>
        <end position="444"/>
    </location>
</feature>
<dbReference type="VEuPathDB" id="FungiDB:C8Q69DRAFT_509656"/>
<protein>
    <submittedName>
        <fullName evidence="2">Uncharacterized protein</fullName>
    </submittedName>
</protein>
<name>A0A443HMP5_BYSSP</name>
<organism evidence="2 3">
    <name type="scientific">Byssochlamys spectabilis</name>
    <name type="common">Paecilomyces variotii</name>
    <dbReference type="NCBI Taxonomy" id="264951"/>
    <lineage>
        <taxon>Eukaryota</taxon>
        <taxon>Fungi</taxon>
        <taxon>Dikarya</taxon>
        <taxon>Ascomycota</taxon>
        <taxon>Pezizomycotina</taxon>
        <taxon>Eurotiomycetes</taxon>
        <taxon>Eurotiomycetidae</taxon>
        <taxon>Eurotiales</taxon>
        <taxon>Thermoascaceae</taxon>
        <taxon>Paecilomyces</taxon>
    </lineage>
</organism>
<dbReference type="GeneID" id="39602396"/>
<proteinExistence type="predicted"/>
<accession>A0A443HMP5</accession>
<feature type="region of interest" description="Disordered" evidence="1">
    <location>
        <begin position="1"/>
        <end position="40"/>
    </location>
</feature>
<dbReference type="AlphaFoldDB" id="A0A443HMP5"/>
<evidence type="ECO:0000256" key="1">
    <source>
        <dbReference type="SAM" id="MobiDB-lite"/>
    </source>
</evidence>
<evidence type="ECO:0000313" key="3">
    <source>
        <dbReference type="Proteomes" id="UP000283841"/>
    </source>
</evidence>
<dbReference type="EMBL" id="RCNU01000011">
    <property type="protein sequence ID" value="RWQ93084.1"/>
    <property type="molecule type" value="Genomic_DNA"/>
</dbReference>
<keyword evidence="3" id="KW-1185">Reference proteome</keyword>
<dbReference type="RefSeq" id="XP_028482729.1">
    <property type="nucleotide sequence ID" value="XM_028633119.1"/>
</dbReference>
<sequence length="481" mass="54276">MVEENGMKTKIYNTTNTPPTAPQHRIGLRPIAPQDGDPNLTNSRLLVNRRRIYERHLPGDAYISANVERLQHGYFSSSIISEADIDFVDFLAVNFVFHPSDSKSHRFKAATVTASIEHHPRDIMNDGRHLRENPRFLMYAPHLIYGAVSPETLQWNFNLASSFGITNAPVTALLSPSGGLKAQYKLYEMMKIQGSLRTLDSPDNQEYHVNDGKIVWSLTENALQRSGLPREFTFVMLIQKPHLDSRLKFSLEIEPVIDAWFGNYPTWWLDLRRYQRLTKRLINFRHEVGQKFEPIQSRRGFNFATLASSLEDYVVMPGSTYSSQVSPDGVVDDSTASGTGKRMGGGSNSQATMPPGSGSRYINRNIPPVGKHFGGLPLAAESIRYMGQALALSNPSSSMLNIRVLLENRHSPLSALHAEKQQRSSAAPVARERTIRRSPSREQLKQGGNLERNSDRQQDTMSTISRKPPFANIKHYSYHRF</sequence>
<comment type="caution">
    <text evidence="2">The sequence shown here is derived from an EMBL/GenBank/DDBJ whole genome shotgun (WGS) entry which is preliminary data.</text>
</comment>
<feature type="region of interest" description="Disordered" evidence="1">
    <location>
        <begin position="417"/>
        <end position="468"/>
    </location>
</feature>
<evidence type="ECO:0000313" key="2">
    <source>
        <dbReference type="EMBL" id="RWQ93084.1"/>
    </source>
</evidence>